<sequence>MRRILLLLAALAAPLAAAPPVQAQAPMLYELRLPDGFALIRYANGLDGPASLRSDFDLPRELGTEDAARISHYFVVENAAGKTLDLRITHAGATTAHPFRVNANTFNTVLLMREGNQVVARLLEDTTEYNRLRARLTFYNAAPNCPTATLALDPSGRAVIPNVPVPGMQARTVAPAAARLRAQCGAQRVGPLDLGRLEAGQIASLWLMSPGGRTILFTSRDLIAPPGR</sequence>
<proteinExistence type="predicted"/>
<dbReference type="Proteomes" id="UP000689967">
    <property type="component" value="Unassembled WGS sequence"/>
</dbReference>
<gene>
    <name evidence="2" type="ORF">JJQ90_06110</name>
</gene>
<comment type="caution">
    <text evidence="2">The sequence shown here is derived from an EMBL/GenBank/DDBJ whole genome shotgun (WGS) entry which is preliminary data.</text>
</comment>
<evidence type="ECO:0000313" key="3">
    <source>
        <dbReference type="Proteomes" id="UP000689967"/>
    </source>
</evidence>
<keyword evidence="1" id="KW-0732">Signal</keyword>
<keyword evidence="3" id="KW-1185">Reference proteome</keyword>
<reference evidence="2 3" key="1">
    <citation type="submission" date="2021-01" db="EMBL/GenBank/DDBJ databases">
        <title>Roseomonas sp. nov, a bacterium isolated from an oil production mixture in Yumen Oilfield.</title>
        <authorList>
            <person name="Wu D."/>
        </authorList>
    </citation>
    <scope>NUCLEOTIDE SEQUENCE [LARGE SCALE GENOMIC DNA]</scope>
    <source>
        <strain evidence="2 3">ROY-5-3</strain>
    </source>
</reference>
<organism evidence="2 3">
    <name type="scientific">Falsiroseomonas oleicola</name>
    <dbReference type="NCBI Taxonomy" id="2801474"/>
    <lineage>
        <taxon>Bacteria</taxon>
        <taxon>Pseudomonadati</taxon>
        <taxon>Pseudomonadota</taxon>
        <taxon>Alphaproteobacteria</taxon>
        <taxon>Acetobacterales</taxon>
        <taxon>Roseomonadaceae</taxon>
        <taxon>Falsiroseomonas</taxon>
    </lineage>
</organism>
<name>A0ABS6H3M3_9PROT</name>
<protein>
    <submittedName>
        <fullName evidence="2">ABC transporter permease</fullName>
    </submittedName>
</protein>
<accession>A0ABS6H3M3</accession>
<dbReference type="EMBL" id="JAERQM010000001">
    <property type="protein sequence ID" value="MBU8543270.1"/>
    <property type="molecule type" value="Genomic_DNA"/>
</dbReference>
<evidence type="ECO:0000256" key="1">
    <source>
        <dbReference type="SAM" id="SignalP"/>
    </source>
</evidence>
<feature type="signal peptide" evidence="1">
    <location>
        <begin position="1"/>
        <end position="23"/>
    </location>
</feature>
<dbReference type="RefSeq" id="WP_216873550.1">
    <property type="nucleotide sequence ID" value="NZ_JAERQM010000001.1"/>
</dbReference>
<evidence type="ECO:0000313" key="2">
    <source>
        <dbReference type="EMBL" id="MBU8543270.1"/>
    </source>
</evidence>
<feature type="chain" id="PRO_5046150670" evidence="1">
    <location>
        <begin position="24"/>
        <end position="228"/>
    </location>
</feature>